<dbReference type="Gene3D" id="1.25.40.10">
    <property type="entry name" value="Tetratricopeptide repeat domain"/>
    <property type="match status" value="4"/>
</dbReference>
<feature type="region of interest" description="Disordered" evidence="4">
    <location>
        <begin position="519"/>
        <end position="554"/>
    </location>
</feature>
<feature type="compositionally biased region" description="Polar residues" evidence="4">
    <location>
        <begin position="519"/>
        <end position="528"/>
    </location>
</feature>
<proteinExistence type="inferred from homology"/>
<evidence type="ECO:0000313" key="6">
    <source>
        <dbReference type="Proteomes" id="UP000195402"/>
    </source>
</evidence>
<feature type="compositionally biased region" description="Basic and acidic residues" evidence="4">
    <location>
        <begin position="529"/>
        <end position="554"/>
    </location>
</feature>
<dbReference type="FunCoup" id="A0A200QBC7">
    <property type="interactions" value="327"/>
</dbReference>
<dbReference type="Pfam" id="PF01535">
    <property type="entry name" value="PPR"/>
    <property type="match status" value="2"/>
</dbReference>
<name>A0A200QBC7_MACCD</name>
<keyword evidence="6" id="KW-1185">Reference proteome</keyword>
<feature type="repeat" description="PPR" evidence="3">
    <location>
        <begin position="450"/>
        <end position="485"/>
    </location>
</feature>
<dbReference type="OMA" id="RFFIWAQ"/>
<dbReference type="InParanoid" id="A0A200QBC7"/>
<feature type="repeat" description="PPR" evidence="3">
    <location>
        <begin position="310"/>
        <end position="344"/>
    </location>
</feature>
<dbReference type="SUPFAM" id="SSF48452">
    <property type="entry name" value="TPR-like"/>
    <property type="match status" value="1"/>
</dbReference>
<sequence>MALKIFFCRTKTLCNLFRFHHSYAHPGRIHIFLPSFLSSASEIGIGAKSFPFHRLFSQAVGSDPISSSTDDINEICRVLSDFRSPHHDIESALNSFSTKVSTDLVEQVLKRCKNLGVSAHRFFIWAKKLPGFSPSKESHDILIDILGSSKQFPLIWDFLSEIKEEGTHEIQPATFWNIFRAYSRANLPADAIRAFKRMDDFGLKPSIADLDHLLFTLCKRKLVKSAQEFFDNVKYEFVPSPKTYSILMTGWGDLRDSTEARKLFDEMLERGCSIDIVAYNTLLESLCRGGKPDEAYKLFREMGSHNLTPDAFTYSVFIRAACEANDIHSAIRVLDRMRRYNLVPNVFTFNSIIKLYCKNQRVDDAHLLLDEMIERGVNPDVWSYNAILAFHCDHSEVNQALKLISRIEKDSCLPDRHTYNMLLKMLVKVGRFDRAMEVWESMGERGYFASVSNYAVMIHGLCKKKGRVEDACKFFEMMIDEGLPPYHCTCTQLRDRLLGLGFWEKTRILAEKMQRSTSCSIQELSSTMKGEKTERESRKEKEEEQKPKWYENSG</sequence>
<dbReference type="NCBIfam" id="TIGR00756">
    <property type="entry name" value="PPR"/>
    <property type="match status" value="6"/>
</dbReference>
<keyword evidence="2" id="KW-0677">Repeat</keyword>
<dbReference type="PANTHER" id="PTHR47447">
    <property type="entry name" value="OS03G0856100 PROTEIN"/>
    <property type="match status" value="1"/>
</dbReference>
<feature type="repeat" description="PPR" evidence="3">
    <location>
        <begin position="275"/>
        <end position="309"/>
    </location>
</feature>
<evidence type="ECO:0000313" key="5">
    <source>
        <dbReference type="EMBL" id="OVA07798.1"/>
    </source>
</evidence>
<feature type="repeat" description="PPR" evidence="3">
    <location>
        <begin position="171"/>
        <end position="205"/>
    </location>
</feature>
<dbReference type="AlphaFoldDB" id="A0A200QBC7"/>
<accession>A0A200QBC7</accession>
<dbReference type="PROSITE" id="PS51375">
    <property type="entry name" value="PPR"/>
    <property type="match status" value="8"/>
</dbReference>
<feature type="repeat" description="PPR" evidence="3">
    <location>
        <begin position="380"/>
        <end position="414"/>
    </location>
</feature>
<evidence type="ECO:0000256" key="2">
    <source>
        <dbReference type="ARBA" id="ARBA00022737"/>
    </source>
</evidence>
<dbReference type="OrthoDB" id="185373at2759"/>
<feature type="repeat" description="PPR" evidence="3">
    <location>
        <begin position="240"/>
        <end position="274"/>
    </location>
</feature>
<evidence type="ECO:0000256" key="1">
    <source>
        <dbReference type="ARBA" id="ARBA00007626"/>
    </source>
</evidence>
<comment type="similarity">
    <text evidence="1">Belongs to the PPR family. P subfamily.</text>
</comment>
<feature type="repeat" description="PPR" evidence="3">
    <location>
        <begin position="415"/>
        <end position="449"/>
    </location>
</feature>
<reference evidence="5 6" key="1">
    <citation type="journal article" date="2017" name="Mol. Plant">
        <title>The Genome of Medicinal Plant Macleaya cordata Provides New Insights into Benzylisoquinoline Alkaloids Metabolism.</title>
        <authorList>
            <person name="Liu X."/>
            <person name="Liu Y."/>
            <person name="Huang P."/>
            <person name="Ma Y."/>
            <person name="Qing Z."/>
            <person name="Tang Q."/>
            <person name="Cao H."/>
            <person name="Cheng P."/>
            <person name="Zheng Y."/>
            <person name="Yuan Z."/>
            <person name="Zhou Y."/>
            <person name="Liu J."/>
            <person name="Tang Z."/>
            <person name="Zhuo Y."/>
            <person name="Zhang Y."/>
            <person name="Yu L."/>
            <person name="Huang J."/>
            <person name="Yang P."/>
            <person name="Peng Q."/>
            <person name="Zhang J."/>
            <person name="Jiang W."/>
            <person name="Zhang Z."/>
            <person name="Lin K."/>
            <person name="Ro D.K."/>
            <person name="Chen X."/>
            <person name="Xiong X."/>
            <person name="Shang Y."/>
            <person name="Huang S."/>
            <person name="Zeng J."/>
        </authorList>
    </citation>
    <scope>NUCLEOTIDE SEQUENCE [LARGE SCALE GENOMIC DNA]</scope>
    <source>
        <strain evidence="6">cv. BLH2017</strain>
        <tissue evidence="5">Root</tissue>
    </source>
</reference>
<comment type="caution">
    <text evidence="5">The sequence shown here is derived from an EMBL/GenBank/DDBJ whole genome shotgun (WGS) entry which is preliminary data.</text>
</comment>
<dbReference type="InterPro" id="IPR002885">
    <property type="entry name" value="PPR_rpt"/>
</dbReference>
<gene>
    <name evidence="5" type="ORF">BVC80_8641g16</name>
</gene>
<dbReference type="EMBL" id="MVGT01002433">
    <property type="protein sequence ID" value="OVA07798.1"/>
    <property type="molecule type" value="Genomic_DNA"/>
</dbReference>
<organism evidence="5 6">
    <name type="scientific">Macleaya cordata</name>
    <name type="common">Five-seeded plume-poppy</name>
    <name type="synonym">Bocconia cordata</name>
    <dbReference type="NCBI Taxonomy" id="56857"/>
    <lineage>
        <taxon>Eukaryota</taxon>
        <taxon>Viridiplantae</taxon>
        <taxon>Streptophyta</taxon>
        <taxon>Embryophyta</taxon>
        <taxon>Tracheophyta</taxon>
        <taxon>Spermatophyta</taxon>
        <taxon>Magnoliopsida</taxon>
        <taxon>Ranunculales</taxon>
        <taxon>Papaveraceae</taxon>
        <taxon>Papaveroideae</taxon>
        <taxon>Macleaya</taxon>
    </lineage>
</organism>
<protein>
    <submittedName>
        <fullName evidence="5">Pentatricopeptide repeat</fullName>
    </submittedName>
</protein>
<feature type="repeat" description="PPR" evidence="3">
    <location>
        <begin position="345"/>
        <end position="379"/>
    </location>
</feature>
<dbReference type="Pfam" id="PF13041">
    <property type="entry name" value="PPR_2"/>
    <property type="match status" value="3"/>
</dbReference>
<dbReference type="Proteomes" id="UP000195402">
    <property type="component" value="Unassembled WGS sequence"/>
</dbReference>
<dbReference type="PANTHER" id="PTHR47447:SF28">
    <property type="entry name" value="PENTACOTRIPEPTIDE-REPEAT REGION OF PRORP DOMAIN-CONTAINING PROTEIN"/>
    <property type="match status" value="1"/>
</dbReference>
<evidence type="ECO:0000256" key="4">
    <source>
        <dbReference type="SAM" id="MobiDB-lite"/>
    </source>
</evidence>
<dbReference type="InterPro" id="IPR011990">
    <property type="entry name" value="TPR-like_helical_dom_sf"/>
</dbReference>
<evidence type="ECO:0000256" key="3">
    <source>
        <dbReference type="PROSITE-ProRule" id="PRU00708"/>
    </source>
</evidence>